<organism evidence="1 2">
    <name type="scientific">Phycomyces blakesleeanus (strain ATCC 8743b / DSM 1359 / FGSC 10004 / NBRC 33097 / NRRL 1555)</name>
    <dbReference type="NCBI Taxonomy" id="763407"/>
    <lineage>
        <taxon>Eukaryota</taxon>
        <taxon>Fungi</taxon>
        <taxon>Fungi incertae sedis</taxon>
        <taxon>Mucoromycota</taxon>
        <taxon>Mucoromycotina</taxon>
        <taxon>Mucoromycetes</taxon>
        <taxon>Mucorales</taxon>
        <taxon>Phycomycetaceae</taxon>
        <taxon>Phycomyces</taxon>
    </lineage>
</organism>
<dbReference type="VEuPathDB" id="FungiDB:PHYBLDRAFT_167030"/>
<gene>
    <name evidence="1" type="ORF">PHYBLDRAFT_167030</name>
</gene>
<dbReference type="InParanoid" id="A0A163ANH9"/>
<proteinExistence type="predicted"/>
<evidence type="ECO:0000313" key="2">
    <source>
        <dbReference type="Proteomes" id="UP000077315"/>
    </source>
</evidence>
<dbReference type="RefSeq" id="XP_018292721.1">
    <property type="nucleotide sequence ID" value="XM_018435555.1"/>
</dbReference>
<sequence>MFVQRQWRLGPALSTVSAIGAPATMHQSSFTPTSADQYILPHTLPPAYANYAPSIPTRPRLPAFFRSNERIIGGRGRNKIKRYQKTISTGTIQYTPWFSHIMESQAQSTENKFGAPIISGKSVRFHVSGPRLPNVSQSSVYVPCRCIFFELLACPHQLLLSPFLHFQLKLFFPFFNQSFQPILIPSFGFFFSKNFYKGHILVKSIFYFNRFVQISVLKKDCEAYSLIAFLSRLKSVNINLSILARKQRQNACHLAIQLIQEGIHLLCLKAKFRGTTVPGGARHFDCIGPQIVALFPAWNYYIRSLRIQNTCIKIFFCALKELR</sequence>
<accession>A0A163ANH9</accession>
<dbReference type="GeneID" id="28996461"/>
<dbReference type="Proteomes" id="UP000077315">
    <property type="component" value="Unassembled WGS sequence"/>
</dbReference>
<name>A0A163ANH9_PHYB8</name>
<evidence type="ECO:0000313" key="1">
    <source>
        <dbReference type="EMBL" id="OAD74681.1"/>
    </source>
</evidence>
<protein>
    <submittedName>
        <fullName evidence="1">Uncharacterized protein</fullName>
    </submittedName>
</protein>
<dbReference type="EMBL" id="KV440978">
    <property type="protein sequence ID" value="OAD74681.1"/>
    <property type="molecule type" value="Genomic_DNA"/>
</dbReference>
<keyword evidence="2" id="KW-1185">Reference proteome</keyword>
<dbReference type="AlphaFoldDB" id="A0A163ANH9"/>
<reference evidence="2" key="1">
    <citation type="submission" date="2015-06" db="EMBL/GenBank/DDBJ databases">
        <title>Expansion of signal transduction pathways in fungi by whole-genome duplication.</title>
        <authorList>
            <consortium name="DOE Joint Genome Institute"/>
            <person name="Corrochano L.M."/>
            <person name="Kuo A."/>
            <person name="Marcet-Houben M."/>
            <person name="Polaino S."/>
            <person name="Salamov A."/>
            <person name="Villalobos J.M."/>
            <person name="Alvarez M.I."/>
            <person name="Avalos J."/>
            <person name="Benito E.P."/>
            <person name="Benoit I."/>
            <person name="Burger G."/>
            <person name="Camino L.P."/>
            <person name="Canovas D."/>
            <person name="Cerda-Olmedo E."/>
            <person name="Cheng J.-F."/>
            <person name="Dominguez A."/>
            <person name="Elias M."/>
            <person name="Eslava A.P."/>
            <person name="Glaser F."/>
            <person name="Grimwood J."/>
            <person name="Gutierrez G."/>
            <person name="Heitman J."/>
            <person name="Henrissat B."/>
            <person name="Iturriaga E.A."/>
            <person name="Lang B.F."/>
            <person name="Lavin J.L."/>
            <person name="Lee S."/>
            <person name="Li W."/>
            <person name="Lindquist E."/>
            <person name="Lopez-Garcia S."/>
            <person name="Luque E.M."/>
            <person name="Marcos A.T."/>
            <person name="Martin J."/>
            <person name="McCluskey K."/>
            <person name="Medina H.R."/>
            <person name="Miralles-Duran A."/>
            <person name="Miyazaki A."/>
            <person name="Munoz-Torres E."/>
            <person name="Oguiza J.A."/>
            <person name="Ohm R."/>
            <person name="Olmedo M."/>
            <person name="Orejas M."/>
            <person name="Ortiz-Castellanos L."/>
            <person name="Pisabarro A.G."/>
            <person name="Rodriguez-Romero J."/>
            <person name="Ruiz-Herrera J."/>
            <person name="Ruiz-Vazquez R."/>
            <person name="Sanz C."/>
            <person name="Schackwitz W."/>
            <person name="Schmutz J."/>
            <person name="Shahriari M."/>
            <person name="Shelest E."/>
            <person name="Silva-Franco F."/>
            <person name="Soanes D."/>
            <person name="Syed K."/>
            <person name="Tagua V.G."/>
            <person name="Talbot N.J."/>
            <person name="Thon M."/>
            <person name="De vries R.P."/>
            <person name="Wiebenga A."/>
            <person name="Yadav J.S."/>
            <person name="Braun E.L."/>
            <person name="Baker S."/>
            <person name="Garre V."/>
            <person name="Horwitz B."/>
            <person name="Torres-Martinez S."/>
            <person name="Idnurm A."/>
            <person name="Herrera-Estrella A."/>
            <person name="Gabaldon T."/>
            <person name="Grigoriev I.V."/>
        </authorList>
    </citation>
    <scope>NUCLEOTIDE SEQUENCE [LARGE SCALE GENOMIC DNA]</scope>
    <source>
        <strain evidence="2">NRRL 1555(-)</strain>
    </source>
</reference>